<feature type="transmembrane region" description="Helical" evidence="1">
    <location>
        <begin position="29"/>
        <end position="52"/>
    </location>
</feature>
<organism evidence="3 4">
    <name type="scientific">Zhenhengia yiwuensis</name>
    <dbReference type="NCBI Taxonomy" id="2763666"/>
    <lineage>
        <taxon>Bacteria</taxon>
        <taxon>Bacillati</taxon>
        <taxon>Bacillota</taxon>
        <taxon>Clostridia</taxon>
        <taxon>Lachnospirales</taxon>
        <taxon>Lachnospiraceae</taxon>
        <taxon>Zhenhengia</taxon>
    </lineage>
</organism>
<dbReference type="PANTHER" id="PTHR34351">
    <property type="entry name" value="SLR1927 PROTEIN-RELATED"/>
    <property type="match status" value="1"/>
</dbReference>
<dbReference type="EMBL" id="JACRSY010000003">
    <property type="protein sequence ID" value="MBC8578360.1"/>
    <property type="molecule type" value="Genomic_DNA"/>
</dbReference>
<keyword evidence="4" id="KW-1185">Reference proteome</keyword>
<dbReference type="PANTHER" id="PTHR34351:SF2">
    <property type="entry name" value="DUF58 DOMAIN-CONTAINING PROTEIN"/>
    <property type="match status" value="1"/>
</dbReference>
<accession>A0A926I877</accession>
<dbReference type="Pfam" id="PF01882">
    <property type="entry name" value="DUF58"/>
    <property type="match status" value="1"/>
</dbReference>
<feature type="transmembrane region" description="Helical" evidence="1">
    <location>
        <begin position="7"/>
        <end position="23"/>
    </location>
</feature>
<evidence type="ECO:0000259" key="2">
    <source>
        <dbReference type="Pfam" id="PF01882"/>
    </source>
</evidence>
<gene>
    <name evidence="3" type="ORF">H8718_02230</name>
</gene>
<evidence type="ECO:0000313" key="4">
    <source>
        <dbReference type="Proteomes" id="UP000655830"/>
    </source>
</evidence>
<keyword evidence="1" id="KW-0472">Membrane</keyword>
<sequence length="397" mass="46505">MLKNRICYGIVFIIGMILCYVYQSPAISLFGYTLIFLPIASLLYMLWVYATLTYTQEVDKKFITKGESIRFLFSIHNESRWVYPDIEVIFYGVDSILNQYFESKCMSIGGREKKTYDYQVQCKYRGYYEIGIRQIYVKDFLGLFRISCKVMNPKFVTVYPRIIPLRYFPLLDQDGQNLDIERETSIGGGGLFSSIRPYVYGDSMKQVHWKMTAKKQELMMKERQSVSVSHTYLFLDLTKHPYDIERNTVIEDKLIECMVAVSYYCLRNSMPIQFIYHTKKLMTYSAREENAFHMLYKELSELKFDSEIALEEVIALSLSQRAIRSNQVLITAKVTYGLYQQVEALVREGCHVIVVYVSPYEDKLEEDEVCQSVLKALYKLSVVCIYMGFEDEPEKVL</sequence>
<evidence type="ECO:0000313" key="3">
    <source>
        <dbReference type="EMBL" id="MBC8578360.1"/>
    </source>
</evidence>
<dbReference type="RefSeq" id="WP_249331362.1">
    <property type="nucleotide sequence ID" value="NZ_JACRSY010000003.1"/>
</dbReference>
<protein>
    <submittedName>
        <fullName evidence="3">DUF58 domain-containing protein</fullName>
    </submittedName>
</protein>
<reference evidence="3" key="1">
    <citation type="submission" date="2020-08" db="EMBL/GenBank/DDBJ databases">
        <title>Genome public.</title>
        <authorList>
            <person name="Liu C."/>
            <person name="Sun Q."/>
        </authorList>
    </citation>
    <scope>NUCLEOTIDE SEQUENCE</scope>
    <source>
        <strain evidence="3">NSJ-12</strain>
    </source>
</reference>
<name>A0A926I877_9FIRM</name>
<dbReference type="AlphaFoldDB" id="A0A926I877"/>
<dbReference type="InterPro" id="IPR002881">
    <property type="entry name" value="DUF58"/>
</dbReference>
<keyword evidence="1" id="KW-0812">Transmembrane</keyword>
<keyword evidence="1" id="KW-1133">Transmembrane helix</keyword>
<evidence type="ECO:0000256" key="1">
    <source>
        <dbReference type="SAM" id="Phobius"/>
    </source>
</evidence>
<feature type="domain" description="DUF58" evidence="2">
    <location>
        <begin position="195"/>
        <end position="359"/>
    </location>
</feature>
<comment type="caution">
    <text evidence="3">The sequence shown here is derived from an EMBL/GenBank/DDBJ whole genome shotgun (WGS) entry which is preliminary data.</text>
</comment>
<proteinExistence type="predicted"/>
<dbReference type="Proteomes" id="UP000655830">
    <property type="component" value="Unassembled WGS sequence"/>
</dbReference>